<protein>
    <recommendedName>
        <fullName evidence="3">Secreted protein</fullName>
    </recommendedName>
</protein>
<evidence type="ECO:0000313" key="1">
    <source>
        <dbReference type="EMBL" id="MEQ2256652.1"/>
    </source>
</evidence>
<keyword evidence="2" id="KW-1185">Reference proteome</keyword>
<gene>
    <name evidence="1" type="ORF">ILYODFUR_026289</name>
</gene>
<accession>A0ABV0VHB4</accession>
<proteinExistence type="predicted"/>
<comment type="caution">
    <text evidence="1">The sequence shown here is derived from an EMBL/GenBank/DDBJ whole genome shotgun (WGS) entry which is preliminary data.</text>
</comment>
<evidence type="ECO:0000313" key="2">
    <source>
        <dbReference type="Proteomes" id="UP001482620"/>
    </source>
</evidence>
<sequence length="107" mass="12134">MPSVWPFTSLASMALCSSESGLYSSVLLIFLHVWEGFSCLLSDTWQHDEAFALGNVEKPPPKTYSRGFCSLSEHFRVMDRQLSSARFQPFSPNMFFVLFSNSVFFSS</sequence>
<evidence type="ECO:0008006" key="3">
    <source>
        <dbReference type="Google" id="ProtNLM"/>
    </source>
</evidence>
<organism evidence="1 2">
    <name type="scientific">Ilyodon furcidens</name>
    <name type="common">goldbreast splitfin</name>
    <dbReference type="NCBI Taxonomy" id="33524"/>
    <lineage>
        <taxon>Eukaryota</taxon>
        <taxon>Metazoa</taxon>
        <taxon>Chordata</taxon>
        <taxon>Craniata</taxon>
        <taxon>Vertebrata</taxon>
        <taxon>Euteleostomi</taxon>
        <taxon>Actinopterygii</taxon>
        <taxon>Neopterygii</taxon>
        <taxon>Teleostei</taxon>
        <taxon>Neoteleostei</taxon>
        <taxon>Acanthomorphata</taxon>
        <taxon>Ovalentaria</taxon>
        <taxon>Atherinomorphae</taxon>
        <taxon>Cyprinodontiformes</taxon>
        <taxon>Goodeidae</taxon>
        <taxon>Ilyodon</taxon>
    </lineage>
</organism>
<dbReference type="EMBL" id="JAHRIQ010107577">
    <property type="protein sequence ID" value="MEQ2256652.1"/>
    <property type="molecule type" value="Genomic_DNA"/>
</dbReference>
<reference evidence="1 2" key="1">
    <citation type="submission" date="2021-06" db="EMBL/GenBank/DDBJ databases">
        <authorList>
            <person name="Palmer J.M."/>
        </authorList>
    </citation>
    <scope>NUCLEOTIDE SEQUENCE [LARGE SCALE GENOMIC DNA]</scope>
    <source>
        <strain evidence="2">if_2019</strain>
        <tissue evidence="1">Muscle</tissue>
    </source>
</reference>
<dbReference type="Proteomes" id="UP001482620">
    <property type="component" value="Unassembled WGS sequence"/>
</dbReference>
<name>A0ABV0VHB4_9TELE</name>